<dbReference type="PANTHER" id="PTHR11086">
    <property type="entry name" value="DEOXYCYTIDYLATE DEAMINASE-RELATED"/>
    <property type="match status" value="1"/>
</dbReference>
<comment type="cofactor">
    <cofactor evidence="6">
        <name>Zn(2+)</name>
        <dbReference type="ChEBI" id="CHEBI:29105"/>
    </cofactor>
</comment>
<dbReference type="PROSITE" id="PS51747">
    <property type="entry name" value="CYT_DCMP_DEAMINASES_2"/>
    <property type="match status" value="1"/>
</dbReference>
<dbReference type="EMBL" id="BJMM01000012">
    <property type="protein sequence ID" value="GEB50393.1"/>
    <property type="molecule type" value="Genomic_DNA"/>
</dbReference>
<dbReference type="Pfam" id="PF00383">
    <property type="entry name" value="dCMP_cyt_deam_1"/>
    <property type="match status" value="1"/>
</dbReference>
<evidence type="ECO:0000256" key="6">
    <source>
        <dbReference type="PIRSR" id="PIRSR006019-2"/>
    </source>
</evidence>
<evidence type="ECO:0000256" key="3">
    <source>
        <dbReference type="ARBA" id="ARBA00022801"/>
    </source>
</evidence>
<protein>
    <submittedName>
        <fullName evidence="8">Cytidine deaminase</fullName>
    </submittedName>
</protein>
<feature type="binding site" evidence="6">
    <location>
        <position position="85"/>
    </location>
    <ligand>
        <name>Zn(2+)</name>
        <dbReference type="ChEBI" id="CHEBI:29105"/>
        <note>catalytic</note>
    </ligand>
</feature>
<feature type="binding site" evidence="6">
    <location>
        <position position="111"/>
    </location>
    <ligand>
        <name>Zn(2+)</name>
        <dbReference type="ChEBI" id="CHEBI:29105"/>
        <note>catalytic</note>
    </ligand>
</feature>
<dbReference type="InterPro" id="IPR015517">
    <property type="entry name" value="dCMP_deaminase-rel"/>
</dbReference>
<dbReference type="InterPro" id="IPR002125">
    <property type="entry name" value="CMP_dCMP_dom"/>
</dbReference>
<feature type="domain" description="CMP/dCMP-type deaminase" evidence="7">
    <location>
        <begin position="6"/>
        <end position="143"/>
    </location>
</feature>
<feature type="binding site" evidence="6">
    <location>
        <position position="114"/>
    </location>
    <ligand>
        <name>Zn(2+)</name>
        <dbReference type="ChEBI" id="CHEBI:29105"/>
        <note>catalytic</note>
    </ligand>
</feature>
<dbReference type="InterPro" id="IPR016473">
    <property type="entry name" value="dCMP_deaminase"/>
</dbReference>
<evidence type="ECO:0000256" key="1">
    <source>
        <dbReference type="ARBA" id="ARBA00006576"/>
    </source>
</evidence>
<dbReference type="GO" id="GO:0005737">
    <property type="term" value="C:cytoplasm"/>
    <property type="evidence" value="ECO:0007669"/>
    <property type="project" value="TreeGrafter"/>
</dbReference>
<dbReference type="GO" id="GO:0006220">
    <property type="term" value="P:pyrimidine nucleotide metabolic process"/>
    <property type="evidence" value="ECO:0007669"/>
    <property type="project" value="InterPro"/>
</dbReference>
<dbReference type="GO" id="GO:0004132">
    <property type="term" value="F:dCMP deaminase activity"/>
    <property type="evidence" value="ECO:0007669"/>
    <property type="project" value="InterPro"/>
</dbReference>
<dbReference type="GO" id="GO:0008270">
    <property type="term" value="F:zinc ion binding"/>
    <property type="evidence" value="ECO:0007669"/>
    <property type="project" value="InterPro"/>
</dbReference>
<evidence type="ECO:0000256" key="5">
    <source>
        <dbReference type="PIRSR" id="PIRSR006019-1"/>
    </source>
</evidence>
<keyword evidence="2 6" id="KW-0479">Metal-binding</keyword>
<dbReference type="Gene3D" id="3.40.140.10">
    <property type="entry name" value="Cytidine Deaminase, domain 2"/>
    <property type="match status" value="1"/>
</dbReference>
<dbReference type="PANTHER" id="PTHR11086:SF18">
    <property type="entry name" value="DEOXYCYTIDYLATE DEAMINASE"/>
    <property type="match status" value="1"/>
</dbReference>
<dbReference type="InterPro" id="IPR016192">
    <property type="entry name" value="APOBEC/CMP_deaminase_Zn-bd"/>
</dbReference>
<dbReference type="AlphaFoldDB" id="A0A4Y3R0U6"/>
<dbReference type="RefSeq" id="WP_086817814.1">
    <property type="nucleotide sequence ID" value="NZ_BJMM01000012.1"/>
</dbReference>
<dbReference type="Proteomes" id="UP000319210">
    <property type="component" value="Unassembled WGS sequence"/>
</dbReference>
<dbReference type="SUPFAM" id="SSF53927">
    <property type="entry name" value="Cytidine deaminase-like"/>
    <property type="match status" value="1"/>
</dbReference>
<organism evidence="8 9">
    <name type="scientific">Streptomyces cacaoi</name>
    <dbReference type="NCBI Taxonomy" id="1898"/>
    <lineage>
        <taxon>Bacteria</taxon>
        <taxon>Bacillati</taxon>
        <taxon>Actinomycetota</taxon>
        <taxon>Actinomycetes</taxon>
        <taxon>Kitasatosporales</taxon>
        <taxon>Streptomycetaceae</taxon>
        <taxon>Streptomyces</taxon>
    </lineage>
</organism>
<evidence type="ECO:0000256" key="2">
    <source>
        <dbReference type="ARBA" id="ARBA00022723"/>
    </source>
</evidence>
<dbReference type="OrthoDB" id="9788517at2"/>
<gene>
    <name evidence="8" type="ORF">SCA03_29440</name>
</gene>
<comment type="caution">
    <text evidence="8">The sequence shown here is derived from an EMBL/GenBank/DDBJ whole genome shotgun (WGS) entry which is preliminary data.</text>
</comment>
<evidence type="ECO:0000259" key="7">
    <source>
        <dbReference type="PROSITE" id="PS51747"/>
    </source>
</evidence>
<dbReference type="PIRSF" id="PIRSF006019">
    <property type="entry name" value="dCMP_deaminase"/>
    <property type="match status" value="1"/>
</dbReference>
<evidence type="ECO:0000256" key="4">
    <source>
        <dbReference type="ARBA" id="ARBA00022833"/>
    </source>
</evidence>
<keyword evidence="9" id="KW-1185">Reference proteome</keyword>
<accession>A0A4Y3R0U6</accession>
<evidence type="ECO:0000313" key="9">
    <source>
        <dbReference type="Proteomes" id="UP000319210"/>
    </source>
</evidence>
<feature type="active site" description="Proton donor" evidence="5">
    <location>
        <position position="87"/>
    </location>
</feature>
<dbReference type="InterPro" id="IPR016193">
    <property type="entry name" value="Cytidine_deaminase-like"/>
</dbReference>
<sequence>MTTRLSKPELYMRIAEAVAQGSTCSRSKVGAVLVAPDELSVAFGYNGSPAGEPHCIDGACPRGQLTYEQLPPGGGNGYVNCIAVHAEANAVLRADTHTKKDGSLYVTREPCHGCERLIKGAGVSDVHWREAKTGRILTRRWNA</sequence>
<evidence type="ECO:0000313" key="8">
    <source>
        <dbReference type="EMBL" id="GEB50393.1"/>
    </source>
</evidence>
<keyword evidence="3" id="KW-0378">Hydrolase</keyword>
<reference evidence="8 9" key="1">
    <citation type="submission" date="2019-06" db="EMBL/GenBank/DDBJ databases">
        <title>Whole genome shotgun sequence of Streptomyces cacaoi subsp. cacaoi NBRC 12748.</title>
        <authorList>
            <person name="Hosoyama A."/>
            <person name="Uohara A."/>
            <person name="Ohji S."/>
            <person name="Ichikawa N."/>
        </authorList>
    </citation>
    <scope>NUCLEOTIDE SEQUENCE [LARGE SCALE GENOMIC DNA]</scope>
    <source>
        <strain evidence="8 9">NBRC 12748</strain>
    </source>
</reference>
<proteinExistence type="inferred from homology"/>
<dbReference type="PROSITE" id="PS00903">
    <property type="entry name" value="CYT_DCMP_DEAMINASES_1"/>
    <property type="match status" value="1"/>
</dbReference>
<comment type="similarity">
    <text evidence="1">Belongs to the cytidine and deoxycytidylate deaminase family.</text>
</comment>
<keyword evidence="4 6" id="KW-0862">Zinc</keyword>
<name>A0A4Y3R0U6_STRCI</name>